<name>A0A7S4H863_GUITH</name>
<evidence type="ECO:0000256" key="1">
    <source>
        <dbReference type="SAM" id="Coils"/>
    </source>
</evidence>
<proteinExistence type="predicted"/>
<organism evidence="3">
    <name type="scientific">Guillardia theta</name>
    <name type="common">Cryptophyte</name>
    <name type="synonym">Cryptomonas phi</name>
    <dbReference type="NCBI Taxonomy" id="55529"/>
    <lineage>
        <taxon>Eukaryota</taxon>
        <taxon>Cryptophyceae</taxon>
        <taxon>Pyrenomonadales</taxon>
        <taxon>Geminigeraceae</taxon>
        <taxon>Guillardia</taxon>
    </lineage>
</organism>
<accession>A0A7S4H863</accession>
<keyword evidence="1" id="KW-0175">Coiled coil</keyword>
<dbReference type="EMBL" id="HBKN01000138">
    <property type="protein sequence ID" value="CAE2190813.1"/>
    <property type="molecule type" value="Transcribed_RNA"/>
</dbReference>
<evidence type="ECO:0000313" key="3">
    <source>
        <dbReference type="EMBL" id="CAE2190813.1"/>
    </source>
</evidence>
<feature type="region of interest" description="Disordered" evidence="2">
    <location>
        <begin position="201"/>
        <end position="221"/>
    </location>
</feature>
<evidence type="ECO:0008006" key="4">
    <source>
        <dbReference type="Google" id="ProtNLM"/>
    </source>
</evidence>
<protein>
    <recommendedName>
        <fullName evidence="4">Sfi1 spindle body domain-containing protein</fullName>
    </recommendedName>
</protein>
<sequence>MPADDPRLQGKELNLSLSVHAFVAPAAGQEQSNVSLSYFFRNNLDMSTGSSMMDSTRDMAELSTWLQQTRRSETLQSPSSQHDDSALAHEALNMSDMLSRLKQSHSDSLGRTGELEAQVMNGCKMLDDLKRRIEGQKRICANLKQTLSQWEENLSKTTSTDLQRGNDLLPKHNIEFSSRKWLEQDEGVLISASLCNGHVASKPQNQDAKGAMTSKDSRVAKTDQERWIQEQNSMTEYVRWLASKVYEKPPSPPSQHKAKGQSRESIVHSLSIFLQERQAQRCKSLAFDQWSEWHRHEAFLRVVLYKIQTRARARLLRLALDALGGYKEEAEHEVGWSAGTELGWSLLGLRSLTHWRSLTTWRRQSASVRRRLVLVRQRRMMTQSFRRWEAWMEEERERRSLLDARASRFSQSILRDVLARWRSSEEDGKRSIDLSAAERCLQMAFSLQNSCFQRWCSLCQNKLRMNTSFSRLLEKLKLQALALAFDRWTGETRFLHDFSESYAKAASPRTPDLSRLSNLEASPISDTRSIPRYIPGIGFVGSSRTHVPPLSFANMSR</sequence>
<evidence type="ECO:0000256" key="2">
    <source>
        <dbReference type="SAM" id="MobiDB-lite"/>
    </source>
</evidence>
<gene>
    <name evidence="3" type="ORF">GTHE00462_LOCUS124</name>
</gene>
<dbReference type="AlphaFoldDB" id="A0A7S4H863"/>
<reference evidence="3" key="1">
    <citation type="submission" date="2021-01" db="EMBL/GenBank/DDBJ databases">
        <authorList>
            <person name="Corre E."/>
            <person name="Pelletier E."/>
            <person name="Niang G."/>
            <person name="Scheremetjew M."/>
            <person name="Finn R."/>
            <person name="Kale V."/>
            <person name="Holt S."/>
            <person name="Cochrane G."/>
            <person name="Meng A."/>
            <person name="Brown T."/>
            <person name="Cohen L."/>
        </authorList>
    </citation>
    <scope>NUCLEOTIDE SEQUENCE</scope>
    <source>
        <strain evidence="3">CCMP 2712</strain>
    </source>
</reference>
<feature type="coiled-coil region" evidence="1">
    <location>
        <begin position="126"/>
        <end position="160"/>
    </location>
</feature>